<dbReference type="CDD" id="cd00121">
    <property type="entry name" value="MATH"/>
    <property type="match status" value="1"/>
</dbReference>
<dbReference type="EMBL" id="JAAALK010000079">
    <property type="protein sequence ID" value="KAG8100614.1"/>
    <property type="molecule type" value="Genomic_DNA"/>
</dbReference>
<feature type="domain" description="BTB" evidence="5">
    <location>
        <begin position="177"/>
        <end position="254"/>
    </location>
</feature>
<protein>
    <recommendedName>
        <fullName evidence="5">BTB domain-containing protein</fullName>
    </recommendedName>
</protein>
<dbReference type="InterPro" id="IPR002083">
    <property type="entry name" value="MATH/TRAF_dom"/>
</dbReference>
<evidence type="ECO:0000256" key="3">
    <source>
        <dbReference type="ARBA" id="ARBA00010846"/>
    </source>
</evidence>
<dbReference type="PANTHER" id="PTHR26379">
    <property type="entry name" value="BTB/POZ AND MATH DOMAIN-CONTAINING PROTEIN 1"/>
    <property type="match status" value="1"/>
</dbReference>
<evidence type="ECO:0000313" key="6">
    <source>
        <dbReference type="EMBL" id="KAG8100614.1"/>
    </source>
</evidence>
<dbReference type="AlphaFoldDB" id="A0A8J5X2U1"/>
<gene>
    <name evidence="6" type="ORF">GUJ93_ZPchr0013g35798</name>
</gene>
<evidence type="ECO:0000256" key="2">
    <source>
        <dbReference type="ARBA" id="ARBA00004906"/>
    </source>
</evidence>
<dbReference type="InterPro" id="IPR000210">
    <property type="entry name" value="BTB/POZ_dom"/>
</dbReference>
<reference evidence="6" key="2">
    <citation type="submission" date="2021-02" db="EMBL/GenBank/DDBJ databases">
        <authorList>
            <person name="Kimball J.A."/>
            <person name="Haas M.W."/>
            <person name="Macchietto M."/>
            <person name="Kono T."/>
            <person name="Duquette J."/>
            <person name="Shao M."/>
        </authorList>
    </citation>
    <scope>NUCLEOTIDE SEQUENCE</scope>
    <source>
        <tissue evidence="6">Fresh leaf tissue</tissue>
    </source>
</reference>
<dbReference type="GO" id="GO:0071472">
    <property type="term" value="P:cellular response to salt stress"/>
    <property type="evidence" value="ECO:0007669"/>
    <property type="project" value="UniProtKB-ARBA"/>
</dbReference>
<feature type="compositionally biased region" description="Gly residues" evidence="4">
    <location>
        <begin position="8"/>
        <end position="24"/>
    </location>
</feature>
<evidence type="ECO:0000313" key="7">
    <source>
        <dbReference type="Proteomes" id="UP000729402"/>
    </source>
</evidence>
<dbReference type="Proteomes" id="UP000729402">
    <property type="component" value="Unassembled WGS sequence"/>
</dbReference>
<dbReference type="SMART" id="SM00225">
    <property type="entry name" value="BTB"/>
    <property type="match status" value="1"/>
</dbReference>
<dbReference type="CDD" id="cd18280">
    <property type="entry name" value="BTB_POZ_BPM_plant"/>
    <property type="match status" value="1"/>
</dbReference>
<dbReference type="GO" id="GO:0016567">
    <property type="term" value="P:protein ubiquitination"/>
    <property type="evidence" value="ECO:0007669"/>
    <property type="project" value="InterPro"/>
</dbReference>
<dbReference type="Pfam" id="PF24570">
    <property type="entry name" value="BACK_BPM_SPOP"/>
    <property type="match status" value="1"/>
</dbReference>
<dbReference type="InterPro" id="IPR056423">
    <property type="entry name" value="BACK_BPM_SPOP"/>
</dbReference>
<feature type="region of interest" description="Disordered" evidence="4">
    <location>
        <begin position="1"/>
        <end position="51"/>
    </location>
</feature>
<keyword evidence="7" id="KW-1185">Reference proteome</keyword>
<organism evidence="6 7">
    <name type="scientific">Zizania palustris</name>
    <name type="common">Northern wild rice</name>
    <dbReference type="NCBI Taxonomy" id="103762"/>
    <lineage>
        <taxon>Eukaryota</taxon>
        <taxon>Viridiplantae</taxon>
        <taxon>Streptophyta</taxon>
        <taxon>Embryophyta</taxon>
        <taxon>Tracheophyta</taxon>
        <taxon>Spermatophyta</taxon>
        <taxon>Magnoliopsida</taxon>
        <taxon>Liliopsida</taxon>
        <taxon>Poales</taxon>
        <taxon>Poaceae</taxon>
        <taxon>BOP clade</taxon>
        <taxon>Oryzoideae</taxon>
        <taxon>Oryzeae</taxon>
        <taxon>Zizaniinae</taxon>
        <taxon>Zizania</taxon>
    </lineage>
</organism>
<dbReference type="FunFam" id="3.30.710.10:FF:000136">
    <property type="entry name" value="BTB-POZ and math domain 1"/>
    <property type="match status" value="1"/>
</dbReference>
<dbReference type="InterPro" id="IPR045005">
    <property type="entry name" value="BPM1-6"/>
</dbReference>
<dbReference type="PANTHER" id="PTHR26379:SF229">
    <property type="entry name" value="BTB_POZ AND MATH DOMAIN-CONTAINING PROTEIN 5-RELATED"/>
    <property type="match status" value="1"/>
</dbReference>
<comment type="pathway">
    <text evidence="2">Protein modification; protein ubiquitination.</text>
</comment>
<dbReference type="OrthoDB" id="6359816at2759"/>
<comment type="function">
    <text evidence="1">May act as a substrate-specific adapter of an E3 ubiquitin-protein ligase complex (CUL3-RBX1-BTB) which mediates the ubiquitination and subsequent proteasomal degradation of target proteins.</text>
</comment>
<name>A0A8J5X2U1_ZIZPA</name>
<proteinExistence type="inferred from homology"/>
<evidence type="ECO:0000256" key="4">
    <source>
        <dbReference type="SAM" id="MobiDB-lite"/>
    </source>
</evidence>
<accession>A0A8J5X2U1</accession>
<dbReference type="EMBL" id="JAAALK010000079">
    <property type="protein sequence ID" value="KAG8100615.1"/>
    <property type="molecule type" value="Genomic_DNA"/>
</dbReference>
<comment type="caution">
    <text evidence="6">The sequence shown here is derived from an EMBL/GenBank/DDBJ whole genome shotgun (WGS) entry which is preliminary data.</text>
</comment>
<dbReference type="PROSITE" id="PS50097">
    <property type="entry name" value="BTB"/>
    <property type="match status" value="1"/>
</dbReference>
<evidence type="ECO:0000259" key="5">
    <source>
        <dbReference type="PROSITE" id="PS50097"/>
    </source>
</evidence>
<reference evidence="6" key="1">
    <citation type="journal article" date="2021" name="bioRxiv">
        <title>Whole Genome Assembly and Annotation of Northern Wild Rice, Zizania palustris L., Supports a Whole Genome Duplication in the Zizania Genus.</title>
        <authorList>
            <person name="Haas M."/>
            <person name="Kono T."/>
            <person name="Macchietto M."/>
            <person name="Millas R."/>
            <person name="McGilp L."/>
            <person name="Shao M."/>
            <person name="Duquette J."/>
            <person name="Hirsch C.N."/>
            <person name="Kimball J."/>
        </authorList>
    </citation>
    <scope>NUCLEOTIDE SEQUENCE</scope>
    <source>
        <tissue evidence="6">Fresh leaf tissue</tissue>
    </source>
</reference>
<evidence type="ECO:0000256" key="1">
    <source>
        <dbReference type="ARBA" id="ARBA00002668"/>
    </source>
</evidence>
<sequence>MRAAVQEGSGGGSSGPAGSGGGSRGLWRREPRPEGAASSGGGSGGCSELRRRERTALAEGAEARGCGELRRRERRVQRAPAEGAEGADCGELRWRERRKAEVEAAHNNRGEKGDTNGFFRRTALETSDFLKDDCLKINCTVGVVVSTIDYSRPHSIQVPDSDIGYHFGMLLDNHEGVDVILNVGGERFHAHKLVLAARSSLFRSKFFNAVSDGEKNKADGRSDELQEIVIDDMEPKVFKAMLHFIYRDTLVDDNELDASSSEGSIFDTLAAKLLAAADKYDLARLRLLCESYLCKGISVTTVASTLALADRHHAMELKAVCLKFAAENLSASDFGVHWL</sequence>
<comment type="similarity">
    <text evidence="3">Belongs to the Tdpoz family.</text>
</comment>
<dbReference type="Pfam" id="PF00651">
    <property type="entry name" value="BTB"/>
    <property type="match status" value="1"/>
</dbReference>